<evidence type="ECO:0000313" key="1">
    <source>
        <dbReference type="EMBL" id="PYI23441.1"/>
    </source>
</evidence>
<accession>A0A2V5HI01</accession>
<protein>
    <submittedName>
        <fullName evidence="1">Uncharacterized protein</fullName>
    </submittedName>
</protein>
<keyword evidence="2" id="KW-1185">Reference proteome</keyword>
<reference evidence="1 2" key="1">
    <citation type="submission" date="2018-02" db="EMBL/GenBank/DDBJ databases">
        <title>The genomes of Aspergillus section Nigri reveals drivers in fungal speciation.</title>
        <authorList>
            <consortium name="DOE Joint Genome Institute"/>
            <person name="Vesth T.C."/>
            <person name="Nybo J."/>
            <person name="Theobald S."/>
            <person name="Brandl J."/>
            <person name="Frisvad J.C."/>
            <person name="Nielsen K.F."/>
            <person name="Lyhne E.K."/>
            <person name="Kogle M.E."/>
            <person name="Kuo A."/>
            <person name="Riley R."/>
            <person name="Clum A."/>
            <person name="Nolan M."/>
            <person name="Lipzen A."/>
            <person name="Salamov A."/>
            <person name="Henrissat B."/>
            <person name="Wiebenga A."/>
            <person name="De vries R.P."/>
            <person name="Grigoriev I.V."/>
            <person name="Mortensen U.H."/>
            <person name="Andersen M.R."/>
            <person name="Baker S.E."/>
        </authorList>
    </citation>
    <scope>NUCLEOTIDE SEQUENCE [LARGE SCALE GENOMIC DNA]</scope>
    <source>
        <strain evidence="1 2">CBS 115571</strain>
    </source>
</reference>
<name>A0A2V5HI01_ASPV1</name>
<organism evidence="1 2">
    <name type="scientific">Aspergillus violaceofuscus (strain CBS 115571)</name>
    <dbReference type="NCBI Taxonomy" id="1450538"/>
    <lineage>
        <taxon>Eukaryota</taxon>
        <taxon>Fungi</taxon>
        <taxon>Dikarya</taxon>
        <taxon>Ascomycota</taxon>
        <taxon>Pezizomycotina</taxon>
        <taxon>Eurotiomycetes</taxon>
        <taxon>Eurotiomycetidae</taxon>
        <taxon>Eurotiales</taxon>
        <taxon>Aspergillaceae</taxon>
        <taxon>Aspergillus</taxon>
    </lineage>
</organism>
<proteinExistence type="predicted"/>
<dbReference type="Proteomes" id="UP000249829">
    <property type="component" value="Unassembled WGS sequence"/>
</dbReference>
<gene>
    <name evidence="1" type="ORF">BO99DRAFT_428735</name>
</gene>
<dbReference type="AlphaFoldDB" id="A0A2V5HI01"/>
<sequence>MQQTYPFEISTITPTQQVVLIAPEPRELTTQTFDWEVLEQRLRAIFQELRQMRPRAPLFHGLVHAFEHVRCYRELSRGETGTDQGVYLYEFDEEPSLDCVLDNEMLYGWLLRVPRWVPFRRDDFPGASMDALGMEAGVGGGVFGCVVSLLGVDLRVVGGSEAC</sequence>
<dbReference type="EMBL" id="KZ825105">
    <property type="protein sequence ID" value="PYI23441.1"/>
    <property type="molecule type" value="Genomic_DNA"/>
</dbReference>
<evidence type="ECO:0000313" key="2">
    <source>
        <dbReference type="Proteomes" id="UP000249829"/>
    </source>
</evidence>
<dbReference type="OMA" id="DNEMLYG"/>